<dbReference type="PANTHER" id="PTHR31183">
    <property type="entry name" value="TRICHOPLEIN KERATIN FILAMENT-BINDING PROTEIN FAMILY MEMBER"/>
    <property type="match status" value="1"/>
</dbReference>
<name>A0ABM3LU01_BICAN</name>
<protein>
    <submittedName>
        <fullName evidence="7">Trichohyalin-like</fullName>
    </submittedName>
</protein>
<evidence type="ECO:0000256" key="2">
    <source>
        <dbReference type="ARBA" id="ARBA00023069"/>
    </source>
</evidence>
<reference evidence="6" key="1">
    <citation type="submission" date="2025-05" db="UniProtKB">
        <authorList>
            <consortium name="RefSeq"/>
        </authorList>
    </citation>
    <scope>NUCLEOTIDE SEQUENCE [LARGE SCALE GENOMIC DNA]</scope>
</reference>
<dbReference type="PANTHER" id="PTHR31183:SF1">
    <property type="entry name" value="CILIA- AND FLAGELLA-ASSOCIATED PROTEIN 53"/>
    <property type="match status" value="1"/>
</dbReference>
<organism evidence="6 7">
    <name type="scientific">Bicyclus anynana</name>
    <name type="common">Squinting bush brown butterfly</name>
    <dbReference type="NCBI Taxonomy" id="110368"/>
    <lineage>
        <taxon>Eukaryota</taxon>
        <taxon>Metazoa</taxon>
        <taxon>Ecdysozoa</taxon>
        <taxon>Arthropoda</taxon>
        <taxon>Hexapoda</taxon>
        <taxon>Insecta</taxon>
        <taxon>Pterygota</taxon>
        <taxon>Neoptera</taxon>
        <taxon>Endopterygota</taxon>
        <taxon>Lepidoptera</taxon>
        <taxon>Glossata</taxon>
        <taxon>Ditrysia</taxon>
        <taxon>Papilionoidea</taxon>
        <taxon>Nymphalidae</taxon>
        <taxon>Satyrinae</taxon>
        <taxon>Satyrini</taxon>
        <taxon>Mycalesina</taxon>
        <taxon>Bicyclus</taxon>
    </lineage>
</organism>
<feature type="coiled-coil region" evidence="4">
    <location>
        <begin position="269"/>
        <end position="303"/>
    </location>
</feature>
<evidence type="ECO:0000256" key="4">
    <source>
        <dbReference type="SAM" id="Coils"/>
    </source>
</evidence>
<evidence type="ECO:0000313" key="6">
    <source>
        <dbReference type="Proteomes" id="UP001652582"/>
    </source>
</evidence>
<evidence type="ECO:0000313" key="7">
    <source>
        <dbReference type="RefSeq" id="XP_052742548.1"/>
    </source>
</evidence>
<keyword evidence="6" id="KW-1185">Reference proteome</keyword>
<keyword evidence="4" id="KW-0175">Coiled coil</keyword>
<feature type="region of interest" description="Disordered" evidence="5">
    <location>
        <begin position="1"/>
        <end position="23"/>
    </location>
</feature>
<dbReference type="GeneID" id="112046331"/>
<reference evidence="7" key="2">
    <citation type="submission" date="2025-08" db="UniProtKB">
        <authorList>
            <consortium name="RefSeq"/>
        </authorList>
    </citation>
    <scope>IDENTIFICATION</scope>
</reference>
<accession>A0ABM3LU01</accession>
<keyword evidence="3" id="KW-0966">Cell projection</keyword>
<keyword evidence="2" id="KW-0969">Cilium</keyword>
<sequence length="526" mass="63262">MCEATQPRQKVPKDGPGPRGAPDCYYTSRVLNSTHRYAKFVRKLRAKEEEERKGAENKLKELKNRQTSFFFIHCDRRSCINNVARRVEFCMASYEADVKAKQERLKELLRLEEQEHMRKLVEQAQAGSEAAWQDKLARLRHLLDKRQKEHEDKYTDTPLSKCVHVLPCIYKLRAKEAEEIQLYQMKEKEARKMAEKEFDKMWHEVAMKESEALAARMEQDAIERTRRDYECNKYSQYQVEQNRIQREKERERLKEETRWFRALWDEENRKEEEAQRQRMEKSRKMAAERKQMLEERHEVLAQQEKEAKLISDTWDSLTGQGLAEQQAEVMLRRQKERELDECNRKLIELKKQFSERDKEVEGPIAEEARRRQEVTDAKRCEYMGWAQRTNREVRQAMIEQIKERQHASEVLKQKMQEQEEYERQQFAHTSQLCDHQALCDAAARKKHQLDLLQQIEYNKLLKERALQEELEQMKKCKMAAAEYENEIGRMLCRPFFCDEIHPFMKQMSSNLKMKEKCPCSKPDYCK</sequence>
<evidence type="ECO:0000256" key="1">
    <source>
        <dbReference type="ARBA" id="ARBA00004138"/>
    </source>
</evidence>
<proteinExistence type="predicted"/>
<gene>
    <name evidence="7" type="primary">LOC112046331</name>
</gene>
<evidence type="ECO:0000256" key="5">
    <source>
        <dbReference type="SAM" id="MobiDB-lite"/>
    </source>
</evidence>
<comment type="subcellular location">
    <subcellularLocation>
        <location evidence="1">Cell projection</location>
        <location evidence="1">Cilium</location>
    </subcellularLocation>
</comment>
<dbReference type="Proteomes" id="UP001652582">
    <property type="component" value="Chromosome 2"/>
</dbReference>
<dbReference type="RefSeq" id="XP_052742548.1">
    <property type="nucleotide sequence ID" value="XM_052886588.1"/>
</dbReference>
<evidence type="ECO:0000256" key="3">
    <source>
        <dbReference type="ARBA" id="ARBA00023273"/>
    </source>
</evidence>
<feature type="coiled-coil region" evidence="4">
    <location>
        <begin position="38"/>
        <end position="65"/>
    </location>
</feature>
<dbReference type="InterPro" id="IPR043596">
    <property type="entry name" value="CFAP53/TCHP"/>
</dbReference>